<reference evidence="1 2" key="1">
    <citation type="submission" date="2024-01" db="EMBL/GenBank/DDBJ databases">
        <title>A telomere-to-telomere, gap-free genome of sweet tea (Lithocarpus litseifolius).</title>
        <authorList>
            <person name="Zhou J."/>
        </authorList>
    </citation>
    <scope>NUCLEOTIDE SEQUENCE [LARGE SCALE GENOMIC DNA]</scope>
    <source>
        <strain evidence="1">Zhou-2022a</strain>
        <tissue evidence="1">Leaf</tissue>
    </source>
</reference>
<dbReference type="SUPFAM" id="SSF56219">
    <property type="entry name" value="DNase I-like"/>
    <property type="match status" value="1"/>
</dbReference>
<evidence type="ECO:0008006" key="3">
    <source>
        <dbReference type="Google" id="ProtNLM"/>
    </source>
</evidence>
<dbReference type="Gene3D" id="3.60.10.10">
    <property type="entry name" value="Endonuclease/exonuclease/phosphatase"/>
    <property type="match status" value="1"/>
</dbReference>
<accession>A0AAW2DFL6</accession>
<evidence type="ECO:0000313" key="2">
    <source>
        <dbReference type="Proteomes" id="UP001459277"/>
    </source>
</evidence>
<organism evidence="1 2">
    <name type="scientific">Lithocarpus litseifolius</name>
    <dbReference type="NCBI Taxonomy" id="425828"/>
    <lineage>
        <taxon>Eukaryota</taxon>
        <taxon>Viridiplantae</taxon>
        <taxon>Streptophyta</taxon>
        <taxon>Embryophyta</taxon>
        <taxon>Tracheophyta</taxon>
        <taxon>Spermatophyta</taxon>
        <taxon>Magnoliopsida</taxon>
        <taxon>eudicotyledons</taxon>
        <taxon>Gunneridae</taxon>
        <taxon>Pentapetalae</taxon>
        <taxon>rosids</taxon>
        <taxon>fabids</taxon>
        <taxon>Fagales</taxon>
        <taxon>Fagaceae</taxon>
        <taxon>Lithocarpus</taxon>
    </lineage>
</organism>
<protein>
    <recommendedName>
        <fullName evidence="3">Reverse transcriptase</fullName>
    </recommendedName>
</protein>
<name>A0AAW2DFL6_9ROSI</name>
<dbReference type="InterPro" id="IPR036691">
    <property type="entry name" value="Endo/exonu/phosph_ase_sf"/>
</dbReference>
<dbReference type="PANTHER" id="PTHR33710:SF71">
    <property type="entry name" value="ENDONUCLEASE_EXONUCLEASE_PHOSPHATASE DOMAIN-CONTAINING PROTEIN"/>
    <property type="match status" value="1"/>
</dbReference>
<proteinExistence type="predicted"/>
<keyword evidence="2" id="KW-1185">Reference proteome</keyword>
<dbReference type="AlphaFoldDB" id="A0AAW2DFL6"/>
<dbReference type="PANTHER" id="PTHR33710">
    <property type="entry name" value="BNAC02G09200D PROTEIN"/>
    <property type="match status" value="1"/>
</dbReference>
<gene>
    <name evidence="1" type="ORF">SO802_010940</name>
</gene>
<dbReference type="EMBL" id="JAZDWU010000003">
    <property type="protein sequence ID" value="KAL0009438.1"/>
    <property type="molecule type" value="Genomic_DNA"/>
</dbReference>
<sequence>MQGFRDALDYCGFKDLGFNGYPFTLCNRRSGDHNVWIRLDHGVATVDWILWFPTSRIHHLECFHSDHRPILLISDAEQKRFYRKGRPFRVEAIWLKDKACEDVVKQSWVDLHDLNRVSILLKKITSYQVNLSTWNRVTFGHVRNTLAKKLKDLSHAEEAGLYNSNPN</sequence>
<evidence type="ECO:0000313" key="1">
    <source>
        <dbReference type="EMBL" id="KAL0009438.1"/>
    </source>
</evidence>
<comment type="caution">
    <text evidence="1">The sequence shown here is derived from an EMBL/GenBank/DDBJ whole genome shotgun (WGS) entry which is preliminary data.</text>
</comment>
<dbReference type="Proteomes" id="UP001459277">
    <property type="component" value="Unassembled WGS sequence"/>
</dbReference>